<proteinExistence type="inferred from homology"/>
<feature type="transmembrane region" description="Helical" evidence="6">
    <location>
        <begin position="107"/>
        <end position="130"/>
    </location>
</feature>
<dbReference type="EMBL" id="CP104067">
    <property type="protein sequence ID" value="WAH44723.1"/>
    <property type="molecule type" value="Genomic_DNA"/>
</dbReference>
<protein>
    <submittedName>
        <fullName evidence="8">DMT family transporter</fullName>
    </submittedName>
</protein>
<keyword evidence="3 6" id="KW-0812">Transmembrane</keyword>
<comment type="subcellular location">
    <subcellularLocation>
        <location evidence="1">Endomembrane system</location>
        <topology evidence="1">Multi-pass membrane protein</topology>
    </subcellularLocation>
</comment>
<evidence type="ECO:0000256" key="4">
    <source>
        <dbReference type="ARBA" id="ARBA00022989"/>
    </source>
</evidence>
<evidence type="ECO:0000259" key="7">
    <source>
        <dbReference type="Pfam" id="PF00892"/>
    </source>
</evidence>
<feature type="transmembrane region" description="Helical" evidence="6">
    <location>
        <begin position="259"/>
        <end position="278"/>
    </location>
</feature>
<evidence type="ECO:0000256" key="1">
    <source>
        <dbReference type="ARBA" id="ARBA00004127"/>
    </source>
</evidence>
<comment type="similarity">
    <text evidence="2">Belongs to the EamA transporter family.</text>
</comment>
<reference evidence="8" key="1">
    <citation type="submission" date="2022-08" db="EMBL/GenBank/DDBJ databases">
        <title>Alicyclobacillus fastidiosus DSM 17978, complete genome.</title>
        <authorList>
            <person name="Wang Q."/>
            <person name="Cai R."/>
            <person name="Wang Z."/>
        </authorList>
    </citation>
    <scope>NUCLEOTIDE SEQUENCE</scope>
    <source>
        <strain evidence="8">DSM 17978</strain>
    </source>
</reference>
<gene>
    <name evidence="8" type="ORF">NZD89_23850</name>
</gene>
<evidence type="ECO:0000256" key="3">
    <source>
        <dbReference type="ARBA" id="ARBA00022692"/>
    </source>
</evidence>
<feature type="transmembrane region" description="Helical" evidence="6">
    <location>
        <begin position="197"/>
        <end position="215"/>
    </location>
</feature>
<name>A0ABY6ZP12_9BACL</name>
<dbReference type="Proteomes" id="UP001164761">
    <property type="component" value="Chromosome"/>
</dbReference>
<feature type="transmembrane region" description="Helical" evidence="6">
    <location>
        <begin position="137"/>
        <end position="156"/>
    </location>
</feature>
<dbReference type="InterPro" id="IPR037185">
    <property type="entry name" value="EmrE-like"/>
</dbReference>
<evidence type="ECO:0000313" key="8">
    <source>
        <dbReference type="EMBL" id="WAH44723.1"/>
    </source>
</evidence>
<dbReference type="Pfam" id="PF00892">
    <property type="entry name" value="EamA"/>
    <property type="match status" value="2"/>
</dbReference>
<keyword evidence="5 6" id="KW-0472">Membrane</keyword>
<organism evidence="8 9">
    <name type="scientific">Alicyclobacillus fastidiosus</name>
    <dbReference type="NCBI Taxonomy" id="392011"/>
    <lineage>
        <taxon>Bacteria</taxon>
        <taxon>Bacillati</taxon>
        <taxon>Bacillota</taxon>
        <taxon>Bacilli</taxon>
        <taxon>Bacillales</taxon>
        <taxon>Alicyclobacillaceae</taxon>
        <taxon>Alicyclobacillus</taxon>
    </lineage>
</organism>
<dbReference type="PANTHER" id="PTHR32322:SF2">
    <property type="entry name" value="EAMA DOMAIN-CONTAINING PROTEIN"/>
    <property type="match status" value="1"/>
</dbReference>
<dbReference type="InterPro" id="IPR000620">
    <property type="entry name" value="EamA_dom"/>
</dbReference>
<accession>A0ABY6ZP12</accession>
<feature type="transmembrane region" description="Helical" evidence="6">
    <location>
        <begin position="83"/>
        <end position="101"/>
    </location>
</feature>
<feature type="transmembrane region" description="Helical" evidence="6">
    <location>
        <begin position="284"/>
        <end position="302"/>
    </location>
</feature>
<keyword evidence="9" id="KW-1185">Reference proteome</keyword>
<feature type="transmembrane region" description="Helical" evidence="6">
    <location>
        <begin position="44"/>
        <end position="62"/>
    </location>
</feature>
<feature type="domain" description="EamA" evidence="7">
    <location>
        <begin position="15"/>
        <end position="155"/>
    </location>
</feature>
<feature type="domain" description="EamA" evidence="7">
    <location>
        <begin position="169"/>
        <end position="300"/>
    </location>
</feature>
<sequence length="319" mass="34459">MKSTSVAGKKFDHFKGLSMVLLGAVLWGVSGTAAQVLFQRDGFQSGWLVSVRMSIAGMLLLAGVSIKSGPMRTIAVWKDKRDALKLVLFGIIGLLGVQYSYFSSIRYGNAATGTMLQYMGPIFITGYLALRQRRLPSISQFAAVFLALAGALLLVTNGDFHSFSIAPLAFFWGLVSAITLAFYSLYPQVLLQKYDSATIVGWAMLIGGIGMSFITPPWRYTGHSSLGAWWLVSFVVLFGTLVAFYVYISSLKYITASEASLLSCGEPLSASIIAVAFLHVQMGLPAMIGGVCILVTVAILALNRPAERPVPITEKSSRR</sequence>
<evidence type="ECO:0000256" key="2">
    <source>
        <dbReference type="ARBA" id="ARBA00007362"/>
    </source>
</evidence>
<evidence type="ECO:0000256" key="6">
    <source>
        <dbReference type="SAM" id="Phobius"/>
    </source>
</evidence>
<dbReference type="SUPFAM" id="SSF103481">
    <property type="entry name" value="Multidrug resistance efflux transporter EmrE"/>
    <property type="match status" value="2"/>
</dbReference>
<keyword evidence="4 6" id="KW-1133">Transmembrane helix</keyword>
<dbReference type="PANTHER" id="PTHR32322">
    <property type="entry name" value="INNER MEMBRANE TRANSPORTER"/>
    <property type="match status" value="1"/>
</dbReference>
<feature type="transmembrane region" description="Helical" evidence="6">
    <location>
        <begin position="162"/>
        <end position="185"/>
    </location>
</feature>
<dbReference type="InterPro" id="IPR050638">
    <property type="entry name" value="AA-Vitamin_Transporters"/>
</dbReference>
<feature type="transmembrane region" description="Helical" evidence="6">
    <location>
        <begin position="227"/>
        <end position="247"/>
    </location>
</feature>
<evidence type="ECO:0000313" key="9">
    <source>
        <dbReference type="Proteomes" id="UP001164761"/>
    </source>
</evidence>
<evidence type="ECO:0000256" key="5">
    <source>
        <dbReference type="ARBA" id="ARBA00023136"/>
    </source>
</evidence>